<protein>
    <recommendedName>
        <fullName evidence="1">Serine aminopeptidase S33 domain-containing protein</fullName>
    </recommendedName>
</protein>
<feature type="domain" description="Serine aminopeptidase S33" evidence="1">
    <location>
        <begin position="58"/>
        <end position="150"/>
    </location>
</feature>
<accession>A0A0F9KML5</accession>
<dbReference type="InterPro" id="IPR022742">
    <property type="entry name" value="Hydrolase_4"/>
</dbReference>
<dbReference type="SUPFAM" id="SSF53474">
    <property type="entry name" value="alpha/beta-Hydrolases"/>
    <property type="match status" value="1"/>
</dbReference>
<proteinExistence type="predicted"/>
<evidence type="ECO:0000259" key="1">
    <source>
        <dbReference type="Pfam" id="PF12146"/>
    </source>
</evidence>
<comment type="caution">
    <text evidence="2">The sequence shown here is derived from an EMBL/GenBank/DDBJ whole genome shotgun (WGS) entry which is preliminary data.</text>
</comment>
<reference evidence="2" key="1">
    <citation type="journal article" date="2015" name="Nature">
        <title>Complex archaea that bridge the gap between prokaryotes and eukaryotes.</title>
        <authorList>
            <person name="Spang A."/>
            <person name="Saw J.H."/>
            <person name="Jorgensen S.L."/>
            <person name="Zaremba-Niedzwiedzka K."/>
            <person name="Martijn J."/>
            <person name="Lind A.E."/>
            <person name="van Eijk R."/>
            <person name="Schleper C."/>
            <person name="Guy L."/>
            <person name="Ettema T.J."/>
        </authorList>
    </citation>
    <scope>NUCLEOTIDE SEQUENCE</scope>
</reference>
<dbReference type="InterPro" id="IPR029058">
    <property type="entry name" value="AB_hydrolase_fold"/>
</dbReference>
<organism evidence="2">
    <name type="scientific">marine sediment metagenome</name>
    <dbReference type="NCBI Taxonomy" id="412755"/>
    <lineage>
        <taxon>unclassified sequences</taxon>
        <taxon>metagenomes</taxon>
        <taxon>ecological metagenomes</taxon>
    </lineage>
</organism>
<dbReference type="AlphaFoldDB" id="A0A0F9KML5"/>
<dbReference type="Pfam" id="PF12146">
    <property type="entry name" value="Hydrolase_4"/>
    <property type="match status" value="1"/>
</dbReference>
<name>A0A0F9KML5_9ZZZZ</name>
<dbReference type="PANTHER" id="PTHR12277:SF81">
    <property type="entry name" value="PROTEIN ABHD13"/>
    <property type="match status" value="1"/>
</dbReference>
<gene>
    <name evidence="2" type="ORF">LCGC14_1615280</name>
</gene>
<sequence length="232" mass="26029">MVKKLLIDNPAVSDIVFYPRKIPIPEREELNVRILRFQIQKNVELGGFFYLNNPNFPTILFFHGNGEIAADYQSFLNFFFKCDVNLAVIDFRGYGLSEGTKNIPQIDMDMLAAAQTLQKETEKIYVIGASMGGIAALNAALKLEVSGIISLSAPQEFMGLKPGNVEDIKAPKLFLASAGDRIAADSARVFYEQANEPREIEILKGNKHGTDMLRDQNSEAFELITNWLERHK</sequence>
<evidence type="ECO:0000313" key="2">
    <source>
        <dbReference type="EMBL" id="KKM23428.1"/>
    </source>
</evidence>
<dbReference type="Gene3D" id="3.40.50.1820">
    <property type="entry name" value="alpha/beta hydrolase"/>
    <property type="match status" value="1"/>
</dbReference>
<dbReference type="PANTHER" id="PTHR12277">
    <property type="entry name" value="ALPHA/BETA HYDROLASE DOMAIN-CONTAINING PROTEIN"/>
    <property type="match status" value="1"/>
</dbReference>
<dbReference type="EMBL" id="LAZR01013126">
    <property type="protein sequence ID" value="KKM23428.1"/>
    <property type="molecule type" value="Genomic_DNA"/>
</dbReference>